<keyword evidence="19" id="KW-1185">Reference proteome</keyword>
<dbReference type="GO" id="GO:0003677">
    <property type="term" value="F:DNA binding"/>
    <property type="evidence" value="ECO:0007669"/>
    <property type="project" value="UniProtKB-KW"/>
</dbReference>
<dbReference type="RefSeq" id="WP_035340517.1">
    <property type="nucleotide sequence ID" value="NZ_BAUU01000003.1"/>
</dbReference>
<reference evidence="18" key="1">
    <citation type="journal article" date="2014" name="Genome Announc.">
        <title>Draft Genome Sequences of Three Alkaliphilic Bacillus Strains, Bacillus wakoensis JCM 9140T, Bacillus akibai JCM 9157T, and Bacillus hemicellulosilyticus JCM 9152T.</title>
        <authorList>
            <person name="Yuki M."/>
            <person name="Oshima K."/>
            <person name="Suda W."/>
            <person name="Oshida Y."/>
            <person name="Kitamura K."/>
            <person name="Iida T."/>
            <person name="Hattori M."/>
            <person name="Ohkuma M."/>
        </authorList>
    </citation>
    <scope>NUCLEOTIDE SEQUENCE [LARGE SCALE GENOMIC DNA]</scope>
    <source>
        <strain evidence="18">JCM 9152</strain>
    </source>
</reference>
<dbReference type="OrthoDB" id="9804325at2"/>
<evidence type="ECO:0000256" key="6">
    <source>
        <dbReference type="ARBA" id="ARBA00022806"/>
    </source>
</evidence>
<dbReference type="EC" id="5.6.2.4" evidence="13 15"/>
<dbReference type="PANTHER" id="PTHR47964">
    <property type="entry name" value="ATP-DEPENDENT DNA HELICASE HOMOLOG RECG, CHLOROPLASTIC"/>
    <property type="match status" value="1"/>
</dbReference>
<keyword evidence="10 15" id="KW-0234">DNA repair</keyword>
<dbReference type="Pfam" id="PF00270">
    <property type="entry name" value="DEAD"/>
    <property type="match status" value="1"/>
</dbReference>
<keyword evidence="3 15" id="KW-0547">Nucleotide-binding</keyword>
<dbReference type="SMART" id="SM00490">
    <property type="entry name" value="HELICc"/>
    <property type="match status" value="1"/>
</dbReference>
<evidence type="ECO:0000256" key="2">
    <source>
        <dbReference type="ARBA" id="ARBA00017846"/>
    </source>
</evidence>
<dbReference type="GO" id="GO:0016887">
    <property type="term" value="F:ATP hydrolysis activity"/>
    <property type="evidence" value="ECO:0007669"/>
    <property type="project" value="RHEA"/>
</dbReference>
<evidence type="ECO:0000256" key="12">
    <source>
        <dbReference type="ARBA" id="ARBA00034617"/>
    </source>
</evidence>
<evidence type="ECO:0000256" key="4">
    <source>
        <dbReference type="ARBA" id="ARBA00022763"/>
    </source>
</evidence>
<evidence type="ECO:0000256" key="14">
    <source>
        <dbReference type="ARBA" id="ARBA00048988"/>
    </source>
</evidence>
<dbReference type="STRING" id="1236971.JCM9152_549"/>
<comment type="similarity">
    <text evidence="1 15">Belongs to the helicase family. RecG subfamily.</text>
</comment>
<dbReference type="InterPro" id="IPR047112">
    <property type="entry name" value="RecG/Mfd"/>
</dbReference>
<evidence type="ECO:0000256" key="10">
    <source>
        <dbReference type="ARBA" id="ARBA00023204"/>
    </source>
</evidence>
<accession>W4QCU8</accession>
<keyword evidence="5 15" id="KW-0378">Hydrolase</keyword>
<evidence type="ECO:0000256" key="1">
    <source>
        <dbReference type="ARBA" id="ARBA00007504"/>
    </source>
</evidence>
<dbReference type="EMBL" id="BAUU01000003">
    <property type="protein sequence ID" value="GAE29204.1"/>
    <property type="molecule type" value="Genomic_DNA"/>
</dbReference>
<dbReference type="CDD" id="cd04488">
    <property type="entry name" value="RecG_wedge_OBF"/>
    <property type="match status" value="1"/>
</dbReference>
<dbReference type="InterPro" id="IPR004609">
    <property type="entry name" value="ATP-dep_DNA_helicase_RecG"/>
</dbReference>
<evidence type="ECO:0000256" key="9">
    <source>
        <dbReference type="ARBA" id="ARBA00023172"/>
    </source>
</evidence>
<keyword evidence="9 15" id="KW-0233">DNA recombination</keyword>
<dbReference type="AlphaFoldDB" id="W4QCU8"/>
<evidence type="ECO:0000256" key="3">
    <source>
        <dbReference type="ARBA" id="ARBA00022741"/>
    </source>
</evidence>
<evidence type="ECO:0000256" key="15">
    <source>
        <dbReference type="RuleBase" id="RU363016"/>
    </source>
</evidence>
<proteinExistence type="inferred from homology"/>
<dbReference type="CDD" id="cd18811">
    <property type="entry name" value="SF2_C_RecG"/>
    <property type="match status" value="1"/>
</dbReference>
<evidence type="ECO:0000256" key="11">
    <source>
        <dbReference type="ARBA" id="ARBA00023235"/>
    </source>
</evidence>
<evidence type="ECO:0000259" key="16">
    <source>
        <dbReference type="PROSITE" id="PS51192"/>
    </source>
</evidence>
<evidence type="ECO:0000313" key="19">
    <source>
        <dbReference type="Proteomes" id="UP000018895"/>
    </source>
</evidence>
<dbReference type="CDD" id="cd17992">
    <property type="entry name" value="DEXHc_RecG"/>
    <property type="match status" value="1"/>
</dbReference>
<dbReference type="PANTHER" id="PTHR47964:SF1">
    <property type="entry name" value="ATP-DEPENDENT DNA HELICASE HOMOLOG RECG, CHLOROPLASTIC"/>
    <property type="match status" value="1"/>
</dbReference>
<dbReference type="InterPro" id="IPR027417">
    <property type="entry name" value="P-loop_NTPase"/>
</dbReference>
<gene>
    <name evidence="18" type="ORF">JCM9152_549</name>
</gene>
<organism evidence="18 19">
    <name type="scientific">Halalkalibacter hemicellulosilyticusJCM 9152</name>
    <dbReference type="NCBI Taxonomy" id="1236971"/>
    <lineage>
        <taxon>Bacteria</taxon>
        <taxon>Bacillati</taxon>
        <taxon>Bacillota</taxon>
        <taxon>Bacilli</taxon>
        <taxon>Bacillales</taxon>
        <taxon>Bacillaceae</taxon>
        <taxon>Halalkalibacter</taxon>
    </lineage>
</organism>
<dbReference type="InterPro" id="IPR012340">
    <property type="entry name" value="NA-bd_OB-fold"/>
</dbReference>
<dbReference type="InterPro" id="IPR033454">
    <property type="entry name" value="RecG_wedge"/>
</dbReference>
<dbReference type="PROSITE" id="PS51192">
    <property type="entry name" value="HELICASE_ATP_BIND_1"/>
    <property type="match status" value="1"/>
</dbReference>
<keyword evidence="8" id="KW-0238">DNA-binding</keyword>
<comment type="function">
    <text evidence="15">Plays a critical role in recombination and DNA repair. Helps process Holliday junction intermediates to mature products by catalyzing branch migration. Has replication fork regression activity, unwinds stalled or blocked replication forks to make a HJ that can be resolved. Has a DNA unwinding activity characteristic of a DNA helicase with 3'-5' polarity.</text>
</comment>
<dbReference type="GO" id="GO:0006310">
    <property type="term" value="P:DNA recombination"/>
    <property type="evidence" value="ECO:0007669"/>
    <property type="project" value="UniProtKB-UniRule"/>
</dbReference>
<dbReference type="Gene3D" id="3.40.50.300">
    <property type="entry name" value="P-loop containing nucleotide triphosphate hydrolases"/>
    <property type="match status" value="2"/>
</dbReference>
<evidence type="ECO:0000256" key="8">
    <source>
        <dbReference type="ARBA" id="ARBA00023125"/>
    </source>
</evidence>
<evidence type="ECO:0000256" key="13">
    <source>
        <dbReference type="ARBA" id="ARBA00034808"/>
    </source>
</evidence>
<dbReference type="NCBIfam" id="NF008168">
    <property type="entry name" value="PRK10917.2-2"/>
    <property type="match status" value="1"/>
</dbReference>
<dbReference type="NCBIfam" id="NF008165">
    <property type="entry name" value="PRK10917.1-3"/>
    <property type="match status" value="1"/>
</dbReference>
<keyword evidence="11" id="KW-0413">Isomerase</keyword>
<protein>
    <recommendedName>
        <fullName evidence="2 15">ATP-dependent DNA helicase RecG</fullName>
        <ecNumber evidence="13 15">5.6.2.4</ecNumber>
    </recommendedName>
</protein>
<dbReference type="InterPro" id="IPR001650">
    <property type="entry name" value="Helicase_C-like"/>
</dbReference>
<sequence>MQHLPITEVKGIGEETAVQLADLRIHTIAELIEHFPYRYEDYQIKDLHHVKHEERVTVIGTIQTEPSIRYYGKKKNRLSFRMLINGVLATVTFFNRAFLKKQIVVGAKATVTGKWDQHRLMITASEFKQGEQEREQTLMPIYSTTGSLTIKKMRKYIQQALLQYKSEIIDPIPASYLQAYKLPNKAQAIQELHFPSSHESLKHARRRIVYEEFLFFQLKMQAFRKMSREHSNGQSLNINDEAVQTFVSHLAFPLTGAQSRVKDEIIADIKSSYQMNRLLQGDVGSGKTVVAAIAMYAVVEAGYQAALMVPTEILAEQHVQSLQVLFEPFGIEVELLTGSVKGRNRKDLLANVLSGSTKVIVGTHALIQDDVHFSKLGLVITDEQHRFGVNQRRILRDKGQHPDVLFMTATPIPRTLAISVFGDMDVSIIDEMPAGRKAIETYWAKPDMLTRVLDFTEKELNKGRQVYVICPLIEESDKLDVQNAIDVHLLLQQHFEGKWKVGLMHGRLHPSEKDEVMNAFSQNETQLLVSTTVVEVGVNVPNATVMIIYDAERFGLAQLHQLRGRVGRGDAQSYCILLADPKSEIGKERMKIMTESNDGFVLSEKDLELRGPGDFFGSKQSGLPEFKVADVVHDYRALEVARQDAQSLIFSTSFWKEEEFALLREYLEKEGVLDGQKID</sequence>
<dbReference type="GO" id="GO:0005524">
    <property type="term" value="F:ATP binding"/>
    <property type="evidence" value="ECO:0007669"/>
    <property type="project" value="UniProtKB-KW"/>
</dbReference>
<dbReference type="InterPro" id="IPR014001">
    <property type="entry name" value="Helicase_ATP-bd"/>
</dbReference>
<comment type="catalytic activity">
    <reaction evidence="14 15">
        <text>ATP + H2O = ADP + phosphate + H(+)</text>
        <dbReference type="Rhea" id="RHEA:13065"/>
        <dbReference type="ChEBI" id="CHEBI:15377"/>
        <dbReference type="ChEBI" id="CHEBI:15378"/>
        <dbReference type="ChEBI" id="CHEBI:30616"/>
        <dbReference type="ChEBI" id="CHEBI:43474"/>
        <dbReference type="ChEBI" id="CHEBI:456216"/>
        <dbReference type="EC" id="5.6.2.4"/>
    </reaction>
</comment>
<feature type="domain" description="Helicase C-terminal" evidence="17">
    <location>
        <begin position="448"/>
        <end position="608"/>
    </location>
</feature>
<dbReference type="Pfam" id="PF00271">
    <property type="entry name" value="Helicase_C"/>
    <property type="match status" value="1"/>
</dbReference>
<comment type="caution">
    <text evidence="18">The sequence shown here is derived from an EMBL/GenBank/DDBJ whole genome shotgun (WGS) entry which is preliminary data.</text>
</comment>
<dbReference type="InterPro" id="IPR045562">
    <property type="entry name" value="RecG_dom3_C"/>
</dbReference>
<evidence type="ECO:0000256" key="7">
    <source>
        <dbReference type="ARBA" id="ARBA00022840"/>
    </source>
</evidence>
<dbReference type="Pfam" id="PF19833">
    <property type="entry name" value="RecG_dom3_C"/>
    <property type="match status" value="1"/>
</dbReference>
<name>W4QCU8_9BACI</name>
<dbReference type="SUPFAM" id="SSF50249">
    <property type="entry name" value="Nucleic acid-binding proteins"/>
    <property type="match status" value="1"/>
</dbReference>
<dbReference type="InterPro" id="IPR011545">
    <property type="entry name" value="DEAD/DEAH_box_helicase_dom"/>
</dbReference>
<dbReference type="Pfam" id="PF17191">
    <property type="entry name" value="RecG_wedge"/>
    <property type="match status" value="1"/>
</dbReference>
<dbReference type="PROSITE" id="PS51194">
    <property type="entry name" value="HELICASE_CTER"/>
    <property type="match status" value="1"/>
</dbReference>
<keyword evidence="4 15" id="KW-0227">DNA damage</keyword>
<dbReference type="Proteomes" id="UP000018895">
    <property type="component" value="Unassembled WGS sequence"/>
</dbReference>
<dbReference type="SUPFAM" id="SSF52540">
    <property type="entry name" value="P-loop containing nucleoside triphosphate hydrolases"/>
    <property type="match status" value="2"/>
</dbReference>
<dbReference type="SMART" id="SM00487">
    <property type="entry name" value="DEXDc"/>
    <property type="match status" value="1"/>
</dbReference>
<dbReference type="GO" id="GO:0006281">
    <property type="term" value="P:DNA repair"/>
    <property type="evidence" value="ECO:0007669"/>
    <property type="project" value="UniProtKB-UniRule"/>
</dbReference>
<evidence type="ECO:0000313" key="18">
    <source>
        <dbReference type="EMBL" id="GAE29204.1"/>
    </source>
</evidence>
<dbReference type="Gene3D" id="2.40.50.140">
    <property type="entry name" value="Nucleic acid-binding proteins"/>
    <property type="match status" value="1"/>
</dbReference>
<evidence type="ECO:0000259" key="17">
    <source>
        <dbReference type="PROSITE" id="PS51194"/>
    </source>
</evidence>
<comment type="catalytic activity">
    <reaction evidence="12 15">
        <text>Couples ATP hydrolysis with the unwinding of duplex DNA by translocating in the 3'-5' direction.</text>
        <dbReference type="EC" id="5.6.2.4"/>
    </reaction>
</comment>
<evidence type="ECO:0000256" key="5">
    <source>
        <dbReference type="ARBA" id="ARBA00022801"/>
    </source>
</evidence>
<feature type="domain" description="Helicase ATP-binding" evidence="16">
    <location>
        <begin position="268"/>
        <end position="429"/>
    </location>
</feature>
<keyword evidence="7 15" id="KW-0067">ATP-binding</keyword>
<keyword evidence="6 15" id="KW-0347">Helicase</keyword>
<dbReference type="GO" id="GO:0043138">
    <property type="term" value="F:3'-5' DNA helicase activity"/>
    <property type="evidence" value="ECO:0007669"/>
    <property type="project" value="UniProtKB-EC"/>
</dbReference>
<dbReference type="NCBIfam" id="TIGR00643">
    <property type="entry name" value="recG"/>
    <property type="match status" value="1"/>
</dbReference>